<evidence type="ECO:0008006" key="4">
    <source>
        <dbReference type="Google" id="ProtNLM"/>
    </source>
</evidence>
<protein>
    <recommendedName>
        <fullName evidence="4">LamG-like jellyroll fold domain-containing protein</fullName>
    </recommendedName>
</protein>
<reference evidence="2 3" key="1">
    <citation type="submission" date="2018-06" db="EMBL/GenBank/DDBJ databases">
        <title>Streptacidiphilus pinicola sp. nov., isolated from pine grove soil.</title>
        <authorList>
            <person name="Roh S.G."/>
            <person name="Park S."/>
            <person name="Kim M.-K."/>
            <person name="Yun B.-R."/>
            <person name="Park J."/>
            <person name="Kim M.J."/>
            <person name="Kim Y.S."/>
            <person name="Kim S.B."/>
        </authorList>
    </citation>
    <scope>NUCLEOTIDE SEQUENCE [LARGE SCALE GENOMIC DNA]</scope>
    <source>
        <strain evidence="2 3">MMS16-CNU450</strain>
    </source>
</reference>
<comment type="caution">
    <text evidence="2">The sequence shown here is derived from an EMBL/GenBank/DDBJ whole genome shotgun (WGS) entry which is preliminary data.</text>
</comment>
<proteinExistence type="predicted"/>
<dbReference type="InterPro" id="IPR013320">
    <property type="entry name" value="ConA-like_dom_sf"/>
</dbReference>
<dbReference type="OrthoDB" id="3849876at2"/>
<dbReference type="Gene3D" id="2.60.120.200">
    <property type="match status" value="1"/>
</dbReference>
<dbReference type="AlphaFoldDB" id="A0A2X0I912"/>
<evidence type="ECO:0000256" key="1">
    <source>
        <dbReference type="SAM" id="MobiDB-lite"/>
    </source>
</evidence>
<feature type="compositionally biased region" description="Pro residues" evidence="1">
    <location>
        <begin position="20"/>
        <end position="32"/>
    </location>
</feature>
<dbReference type="Pfam" id="PF13385">
    <property type="entry name" value="Laminin_G_3"/>
    <property type="match status" value="1"/>
</dbReference>
<keyword evidence="3" id="KW-1185">Reference proteome</keyword>
<evidence type="ECO:0000313" key="2">
    <source>
        <dbReference type="EMBL" id="RAG81404.1"/>
    </source>
</evidence>
<name>A0A2X0I912_9ACTN</name>
<gene>
    <name evidence="2" type="ORF">DN069_33040</name>
</gene>
<dbReference type="SUPFAM" id="SSF49899">
    <property type="entry name" value="Concanavalin A-like lectins/glucanases"/>
    <property type="match status" value="1"/>
</dbReference>
<sequence length="232" mass="25603">MWWAVSVWQPWPAAWPPWLPRRPPRPAPPPAPHSGGPTVPGHPNRARRRHRTPAADRQRPEGRHRAHQGRLGAEHAPGRLRHRPVGHGGGEHQARLHRLRVHPGGPALWSFKVDGQVGGQYTAYAPARFHASNTWALLTGIWNPTAHRAYLYVDGVLAASHYAPNVTTNPGGLVLGVSRDGQRAANTWDNPWSGLIGHVQVWNQALTPAQIAEIKKYGGPRRVRAAHAWLVA</sequence>
<dbReference type="Proteomes" id="UP000248889">
    <property type="component" value="Unassembled WGS sequence"/>
</dbReference>
<feature type="compositionally biased region" description="Basic and acidic residues" evidence="1">
    <location>
        <begin position="53"/>
        <end position="63"/>
    </location>
</feature>
<feature type="region of interest" description="Disordered" evidence="1">
    <location>
        <begin position="20"/>
        <end position="91"/>
    </location>
</feature>
<evidence type="ECO:0000313" key="3">
    <source>
        <dbReference type="Proteomes" id="UP000248889"/>
    </source>
</evidence>
<accession>A0A2X0I912</accession>
<dbReference type="EMBL" id="QKYN01000161">
    <property type="protein sequence ID" value="RAG81404.1"/>
    <property type="molecule type" value="Genomic_DNA"/>
</dbReference>
<organism evidence="2 3">
    <name type="scientific">Streptacidiphilus pinicola</name>
    <dbReference type="NCBI Taxonomy" id="2219663"/>
    <lineage>
        <taxon>Bacteria</taxon>
        <taxon>Bacillati</taxon>
        <taxon>Actinomycetota</taxon>
        <taxon>Actinomycetes</taxon>
        <taxon>Kitasatosporales</taxon>
        <taxon>Streptomycetaceae</taxon>
        <taxon>Streptacidiphilus</taxon>
    </lineage>
</organism>